<gene>
    <name evidence="2" type="ORF">LIER_34707</name>
</gene>
<proteinExistence type="predicted"/>
<protein>
    <submittedName>
        <fullName evidence="2">Uncharacterized protein</fullName>
    </submittedName>
</protein>
<dbReference type="EMBL" id="BAABME010014688">
    <property type="protein sequence ID" value="GAA0187419.1"/>
    <property type="molecule type" value="Genomic_DNA"/>
</dbReference>
<dbReference type="Proteomes" id="UP001454036">
    <property type="component" value="Unassembled WGS sequence"/>
</dbReference>
<feature type="chain" id="PRO_5043360284" evidence="1">
    <location>
        <begin position="21"/>
        <end position="96"/>
    </location>
</feature>
<sequence length="96" mass="10110">MAKLLLAIIVCISLANGCLGQIIGEPDCNPGQTCNNNLDCKNNSNSPNNPPICQNGICKCDIEAGPYKCGKDGDSCPRVCKNGKVGTCRGNVCYCR</sequence>
<organism evidence="2 3">
    <name type="scientific">Lithospermum erythrorhizon</name>
    <name type="common">Purple gromwell</name>
    <name type="synonym">Lithospermum officinale var. erythrorhizon</name>
    <dbReference type="NCBI Taxonomy" id="34254"/>
    <lineage>
        <taxon>Eukaryota</taxon>
        <taxon>Viridiplantae</taxon>
        <taxon>Streptophyta</taxon>
        <taxon>Embryophyta</taxon>
        <taxon>Tracheophyta</taxon>
        <taxon>Spermatophyta</taxon>
        <taxon>Magnoliopsida</taxon>
        <taxon>eudicotyledons</taxon>
        <taxon>Gunneridae</taxon>
        <taxon>Pentapetalae</taxon>
        <taxon>asterids</taxon>
        <taxon>lamiids</taxon>
        <taxon>Boraginales</taxon>
        <taxon>Boraginaceae</taxon>
        <taxon>Boraginoideae</taxon>
        <taxon>Lithospermeae</taxon>
        <taxon>Lithospermum</taxon>
    </lineage>
</organism>
<accession>A0AAV3S122</accession>
<evidence type="ECO:0000313" key="2">
    <source>
        <dbReference type="EMBL" id="GAA0187419.1"/>
    </source>
</evidence>
<evidence type="ECO:0000313" key="3">
    <source>
        <dbReference type="Proteomes" id="UP001454036"/>
    </source>
</evidence>
<name>A0AAV3S122_LITER</name>
<keyword evidence="3" id="KW-1185">Reference proteome</keyword>
<reference evidence="2 3" key="1">
    <citation type="submission" date="2024-01" db="EMBL/GenBank/DDBJ databases">
        <title>The complete chloroplast genome sequence of Lithospermum erythrorhizon: insights into the phylogenetic relationship among Boraginaceae species and the maternal lineages of purple gromwells.</title>
        <authorList>
            <person name="Okada T."/>
            <person name="Watanabe K."/>
        </authorList>
    </citation>
    <scope>NUCLEOTIDE SEQUENCE [LARGE SCALE GENOMIC DNA]</scope>
</reference>
<evidence type="ECO:0000256" key="1">
    <source>
        <dbReference type="SAM" id="SignalP"/>
    </source>
</evidence>
<dbReference type="AlphaFoldDB" id="A0AAV3S122"/>
<keyword evidence="1" id="KW-0732">Signal</keyword>
<comment type="caution">
    <text evidence="2">The sequence shown here is derived from an EMBL/GenBank/DDBJ whole genome shotgun (WGS) entry which is preliminary data.</text>
</comment>
<feature type="signal peptide" evidence="1">
    <location>
        <begin position="1"/>
        <end position="20"/>
    </location>
</feature>